<protein>
    <submittedName>
        <fullName evidence="1">Uncharacterized protein</fullName>
    </submittedName>
</protein>
<dbReference type="Proteomes" id="UP001597405">
    <property type="component" value="Unassembled WGS sequence"/>
</dbReference>
<accession>A0ABW4UHE4</accession>
<name>A0ABW4UHE4_9HYPH</name>
<dbReference type="RefSeq" id="WP_379103747.1">
    <property type="nucleotide sequence ID" value="NZ_JBHUGZ010000019.1"/>
</dbReference>
<comment type="caution">
    <text evidence="1">The sequence shown here is derived from an EMBL/GenBank/DDBJ whole genome shotgun (WGS) entry which is preliminary data.</text>
</comment>
<sequence>MVKTIALSLMLTGCTAAGGSFCAVEHPIRPTKAEVESLSDASVAAILAHNEKGQRLCGWRP</sequence>
<proteinExistence type="predicted"/>
<evidence type="ECO:0000313" key="2">
    <source>
        <dbReference type="Proteomes" id="UP001597405"/>
    </source>
</evidence>
<gene>
    <name evidence="1" type="ORF">ACFSOZ_29155</name>
</gene>
<reference evidence="2" key="1">
    <citation type="journal article" date="2019" name="Int. J. Syst. Evol. Microbiol.">
        <title>The Global Catalogue of Microorganisms (GCM) 10K type strain sequencing project: providing services to taxonomists for standard genome sequencing and annotation.</title>
        <authorList>
            <consortium name="The Broad Institute Genomics Platform"/>
            <consortium name="The Broad Institute Genome Sequencing Center for Infectious Disease"/>
            <person name="Wu L."/>
            <person name="Ma J."/>
        </authorList>
    </citation>
    <scope>NUCLEOTIDE SEQUENCE [LARGE SCALE GENOMIC DNA]</scope>
    <source>
        <strain evidence="2">CGMCC 1.16225</strain>
    </source>
</reference>
<evidence type="ECO:0000313" key="1">
    <source>
        <dbReference type="EMBL" id="MFD1986511.1"/>
    </source>
</evidence>
<organism evidence="1 2">
    <name type="scientific">Mesorhizobium newzealandense</name>
    <dbReference type="NCBI Taxonomy" id="1300302"/>
    <lineage>
        <taxon>Bacteria</taxon>
        <taxon>Pseudomonadati</taxon>
        <taxon>Pseudomonadota</taxon>
        <taxon>Alphaproteobacteria</taxon>
        <taxon>Hyphomicrobiales</taxon>
        <taxon>Phyllobacteriaceae</taxon>
        <taxon>Mesorhizobium</taxon>
    </lineage>
</organism>
<keyword evidence="2" id="KW-1185">Reference proteome</keyword>
<dbReference type="EMBL" id="JBHUGZ010000019">
    <property type="protein sequence ID" value="MFD1986511.1"/>
    <property type="molecule type" value="Genomic_DNA"/>
</dbReference>